<evidence type="ECO:0000313" key="1">
    <source>
        <dbReference type="EMBL" id="TRV18247.1"/>
    </source>
</evidence>
<dbReference type="InterPro" id="IPR012668">
    <property type="entry name" value="CHP02466"/>
</dbReference>
<protein>
    <recommendedName>
        <fullName evidence="3">Phytanoyl-CoA dioxygenase</fullName>
    </recommendedName>
</protein>
<evidence type="ECO:0000313" key="2">
    <source>
        <dbReference type="Proteomes" id="UP000318616"/>
    </source>
</evidence>
<gene>
    <name evidence="1" type="ORF">EWV88_21085</name>
</gene>
<dbReference type="Proteomes" id="UP000318616">
    <property type="component" value="Unassembled WGS sequence"/>
</dbReference>
<name>A0A552LDH8_9CHRO</name>
<organism evidence="1 2">
    <name type="scientific">Microcystis wesenbergii Mw_MB_S_20031200_S109D</name>
    <dbReference type="NCBI Taxonomy" id="2486241"/>
    <lineage>
        <taxon>Bacteria</taxon>
        <taxon>Bacillati</taxon>
        <taxon>Cyanobacteriota</taxon>
        <taxon>Cyanophyceae</taxon>
        <taxon>Oscillatoriophycideae</taxon>
        <taxon>Chroococcales</taxon>
        <taxon>Microcystaceae</taxon>
        <taxon>Microcystis</taxon>
    </lineage>
</organism>
<proteinExistence type="predicted"/>
<comment type="caution">
    <text evidence="1">The sequence shown here is derived from an EMBL/GenBank/DDBJ whole genome shotgun (WGS) entry which is preliminary data.</text>
</comment>
<dbReference type="AlphaFoldDB" id="A0A552LDH8"/>
<dbReference type="EMBL" id="SFAP01000262">
    <property type="protein sequence ID" value="TRV18247.1"/>
    <property type="molecule type" value="Genomic_DNA"/>
</dbReference>
<sequence>MMDCSLHYLFPTAVAMFKSDCHDEYKRAFVERMPHHCIPHESGQGLISGESSGKVYLHTDLALQSFFKFVSDCVASYLDKLAYDRSRVDIHIVKTWISVTDSKTVTPVHAHATSHLSFVYYMSMPKEADAIAFQIPSSPNEPYYGAFSESTNRQRSMVMERNALNANQSIVLVEEGQLLVFPSHLHHGTVKIGDMGTDQRAAVAGDVLLIFNEPNPNYATGVFDPRTWRTFGRS</sequence>
<reference evidence="1 2" key="1">
    <citation type="submission" date="2019-01" db="EMBL/GenBank/DDBJ databases">
        <title>Coherence of Microcystis species and biogeography revealed through population genomics.</title>
        <authorList>
            <person name="Perez-Carrascal O.M."/>
            <person name="Terrat Y."/>
            <person name="Giani A."/>
            <person name="Fortin N."/>
            <person name="Tromas N."/>
            <person name="Shapiro B.J."/>
        </authorList>
    </citation>
    <scope>NUCLEOTIDE SEQUENCE [LARGE SCALE GENOMIC DNA]</scope>
    <source>
        <strain evidence="1">Mw_MB_S_20031200_S109D</strain>
    </source>
</reference>
<evidence type="ECO:0008006" key="3">
    <source>
        <dbReference type="Google" id="ProtNLM"/>
    </source>
</evidence>
<accession>A0A552LDH8</accession>
<dbReference type="Pfam" id="PF13759">
    <property type="entry name" value="2OG-FeII_Oxy_5"/>
    <property type="match status" value="1"/>
</dbReference>
<dbReference type="Gene3D" id="2.60.120.620">
    <property type="entry name" value="q2cbj1_9rhob like domain"/>
    <property type="match status" value="1"/>
</dbReference>